<dbReference type="Proteomes" id="UP000238823">
    <property type="component" value="Unassembled WGS sequence"/>
</dbReference>
<sequence>MAWSSLIWTFPLVVVIVSGCKLDNPAFDESRQTAADKGDESGSTAPEAGDGVVDTGTGDGDGDAGTGDGDGDTGTGDGDGDAGTGDGDVDTGDGDPGVRCDGLAAEFCEQTNGCALKIYTHLDYSNDMVCLGQTVFEGCVPVAECIVVEEPFWCNEQLEEFIAVPEMGCQPNVVNNLDLVICDPPGNTLEPC</sequence>
<dbReference type="EMBL" id="PVNL01000116">
    <property type="protein sequence ID" value="PRQ01329.1"/>
    <property type="molecule type" value="Genomic_DNA"/>
</dbReference>
<feature type="region of interest" description="Disordered" evidence="1">
    <location>
        <begin position="31"/>
        <end position="94"/>
    </location>
</feature>
<accession>A0A2S9Y8A5</accession>
<feature type="compositionally biased region" description="Basic and acidic residues" evidence="1">
    <location>
        <begin position="31"/>
        <end position="40"/>
    </location>
</feature>
<reference evidence="2 3" key="1">
    <citation type="submission" date="2018-03" db="EMBL/GenBank/DDBJ databases">
        <title>Draft Genome Sequences of the Obligatory Marine Myxobacteria Enhygromyxa salina SWB007.</title>
        <authorList>
            <person name="Poehlein A."/>
            <person name="Moghaddam J.A."/>
            <person name="Harms H."/>
            <person name="Alanjari M."/>
            <person name="Koenig G.M."/>
            <person name="Daniel R."/>
            <person name="Schaeberle T.F."/>
        </authorList>
    </citation>
    <scope>NUCLEOTIDE SEQUENCE [LARGE SCALE GENOMIC DNA]</scope>
    <source>
        <strain evidence="2 3">SWB007</strain>
    </source>
</reference>
<protein>
    <recommendedName>
        <fullName evidence="4">Endo-1,4-beta-xylanase A</fullName>
    </recommendedName>
</protein>
<organism evidence="2 3">
    <name type="scientific">Enhygromyxa salina</name>
    <dbReference type="NCBI Taxonomy" id="215803"/>
    <lineage>
        <taxon>Bacteria</taxon>
        <taxon>Pseudomonadati</taxon>
        <taxon>Myxococcota</taxon>
        <taxon>Polyangia</taxon>
        <taxon>Nannocystales</taxon>
        <taxon>Nannocystaceae</taxon>
        <taxon>Enhygromyxa</taxon>
    </lineage>
</organism>
<dbReference type="AlphaFoldDB" id="A0A2S9Y8A5"/>
<dbReference type="RefSeq" id="WP_106092564.1">
    <property type="nucleotide sequence ID" value="NZ_PVNL01000116.1"/>
</dbReference>
<gene>
    <name evidence="2" type="ORF">ENSA7_56920</name>
</gene>
<proteinExistence type="predicted"/>
<evidence type="ECO:0008006" key="4">
    <source>
        <dbReference type="Google" id="ProtNLM"/>
    </source>
</evidence>
<dbReference type="OrthoDB" id="5535477at2"/>
<name>A0A2S9Y8A5_9BACT</name>
<comment type="caution">
    <text evidence="2">The sequence shown here is derived from an EMBL/GenBank/DDBJ whole genome shotgun (WGS) entry which is preliminary data.</text>
</comment>
<evidence type="ECO:0000313" key="2">
    <source>
        <dbReference type="EMBL" id="PRQ01329.1"/>
    </source>
</evidence>
<feature type="compositionally biased region" description="Gly residues" evidence="1">
    <location>
        <begin position="57"/>
        <end position="86"/>
    </location>
</feature>
<evidence type="ECO:0000313" key="3">
    <source>
        <dbReference type="Proteomes" id="UP000238823"/>
    </source>
</evidence>
<evidence type="ECO:0000256" key="1">
    <source>
        <dbReference type="SAM" id="MobiDB-lite"/>
    </source>
</evidence>